<keyword evidence="6 9" id="KW-1133">Transmembrane helix</keyword>
<dbReference type="InterPro" id="IPR027538">
    <property type="entry name" value="Get1_fungi"/>
</dbReference>
<evidence type="ECO:0000256" key="11">
    <source>
        <dbReference type="SAM" id="Phobius"/>
    </source>
</evidence>
<keyword evidence="4 9" id="KW-0256">Endoplasmic reticulum</keyword>
<keyword evidence="7" id="KW-0175">Coiled coil</keyword>
<evidence type="ECO:0000256" key="5">
    <source>
        <dbReference type="ARBA" id="ARBA00022892"/>
    </source>
</evidence>
<gene>
    <name evidence="9" type="primary">GET1</name>
    <name evidence="12" type="ORF">ZYGR_0AY01770</name>
</gene>
<evidence type="ECO:0000256" key="7">
    <source>
        <dbReference type="ARBA" id="ARBA00023054"/>
    </source>
</evidence>
<dbReference type="HAMAP" id="MF_03113">
    <property type="entry name" value="Get1"/>
    <property type="match status" value="1"/>
</dbReference>
<dbReference type="OrthoDB" id="69461at2759"/>
<keyword evidence="5 9" id="KW-0931">ER-Golgi transport</keyword>
<sequence>MDSGGWIVYWCVFFIFLSKILEYTSSYHDRWLANLTLTPEARKLSSQYRGFLIERQRLREENHSISAQDNYARWTKNNRKLGELDKKLNTLRDKLQETNASSKKIFGNLKLIGLTVPFWILKIWQRNHVVYHFPKQDLFPKLVTGVWARGWLYVALGPLQYLRNGSLSIQDYVPLGVSLGIWIWALQTTINTIEFLVKQLVLQKPVNPPLLQKTRPTAKPRAKNSEHLEITDDKVELD</sequence>
<comment type="subunit">
    <text evidence="9">Component of the Golgi to ER traffic (GET) complex, which is composed of GET1, GET2 and GET3. Within the complex, GET1 and GET2 form a heterotetramer which is stabilized by phosphatidylinositol binding and which binds to the GET3 homodimer.</text>
</comment>
<dbReference type="GO" id="GO:0071816">
    <property type="term" value="P:tail-anchored membrane protein insertion into ER membrane"/>
    <property type="evidence" value="ECO:0007669"/>
    <property type="project" value="InterPro"/>
</dbReference>
<dbReference type="GO" id="GO:0043495">
    <property type="term" value="F:protein-membrane adaptor activity"/>
    <property type="evidence" value="ECO:0007669"/>
    <property type="project" value="TreeGrafter"/>
</dbReference>
<proteinExistence type="inferred from homology"/>
<evidence type="ECO:0000256" key="2">
    <source>
        <dbReference type="ARBA" id="ARBA00022448"/>
    </source>
</evidence>
<keyword evidence="9" id="KW-0333">Golgi apparatus</keyword>
<keyword evidence="2 9" id="KW-0813">Transport</keyword>
<keyword evidence="8 9" id="KW-0472">Membrane</keyword>
<dbReference type="EMBL" id="BDGX01000051">
    <property type="protein sequence ID" value="GAV55784.1"/>
    <property type="molecule type" value="Genomic_DNA"/>
</dbReference>
<comment type="subcellular location">
    <subcellularLocation>
        <location evidence="9">Endoplasmic reticulum membrane</location>
        <topology evidence="9">Multi-pass membrane protein</topology>
    </subcellularLocation>
    <subcellularLocation>
        <location evidence="9">Golgi apparatus membrane</location>
        <topology evidence="9">Multi-pass membrane protein</topology>
    </subcellularLocation>
</comment>
<comment type="function">
    <text evidence="9">Required for the post-translational delivery of tail-anchored (TA) proteins to the endoplasmic reticulum. Together with GET2, acts as a membrane receptor for soluble GET3, which recognizes and selectively binds the transmembrane domain of TA proteins in the cytosol. The GET complex cooperates with the HDEL receptor ERD2 to mediate the ATP-dependent retrieval of resident ER proteins that contain a C-terminal H-D-E-L retention signal from the Golgi to the ER.</text>
</comment>
<dbReference type="AlphaFoldDB" id="A0A1Q3AJ83"/>
<dbReference type="GO" id="GO:0043529">
    <property type="term" value="C:GET complex"/>
    <property type="evidence" value="ECO:0007669"/>
    <property type="project" value="UniProtKB-UniRule"/>
</dbReference>
<dbReference type="Gene3D" id="1.10.287.660">
    <property type="entry name" value="Helix hairpin bin"/>
    <property type="match status" value="1"/>
</dbReference>
<protein>
    <recommendedName>
        <fullName evidence="9">Golgi to ER traffic protein 1</fullName>
    </recommendedName>
    <alternativeName>
        <fullName evidence="9">Guided entry of tail-anchored proteins 1</fullName>
    </alternativeName>
</protein>
<dbReference type="Proteomes" id="UP000187013">
    <property type="component" value="Unassembled WGS sequence"/>
</dbReference>
<feature type="region of interest" description="Disordered" evidence="10">
    <location>
        <begin position="211"/>
        <end position="238"/>
    </location>
</feature>
<evidence type="ECO:0000313" key="13">
    <source>
        <dbReference type="Proteomes" id="UP000187013"/>
    </source>
</evidence>
<evidence type="ECO:0000256" key="8">
    <source>
        <dbReference type="ARBA" id="ARBA00023136"/>
    </source>
</evidence>
<comment type="caution">
    <text evidence="12">The sequence shown here is derived from an EMBL/GenBank/DDBJ whole genome shotgun (WGS) entry which is preliminary data.</text>
</comment>
<keyword evidence="3 9" id="KW-0812">Transmembrane</keyword>
<accession>A0A1Q3AJ83</accession>
<dbReference type="GO" id="GO:0016192">
    <property type="term" value="P:vesicle-mediated transport"/>
    <property type="evidence" value="ECO:0007669"/>
    <property type="project" value="UniProtKB-KW"/>
</dbReference>
<dbReference type="PANTHER" id="PTHR42650:SF1">
    <property type="entry name" value="GUIDED ENTRY OF TAIL-ANCHORED PROTEINS FACTOR 1"/>
    <property type="match status" value="1"/>
</dbReference>
<dbReference type="PANTHER" id="PTHR42650">
    <property type="entry name" value="TAIL-ANCHORED PROTEIN INSERTION RECEPTOR WRB"/>
    <property type="match status" value="1"/>
</dbReference>
<comment type="caution">
    <text evidence="9">Lacks conserved residue(s) required for the propagation of feature annotation.</text>
</comment>
<evidence type="ECO:0000256" key="6">
    <source>
        <dbReference type="ARBA" id="ARBA00022989"/>
    </source>
</evidence>
<feature type="topological domain" description="Lumenal" evidence="9">
    <location>
        <begin position="1"/>
        <end position="4"/>
    </location>
</feature>
<feature type="topological domain" description="Cytoplasmic" evidence="9">
    <location>
        <begin position="194"/>
        <end position="238"/>
    </location>
</feature>
<evidence type="ECO:0000256" key="10">
    <source>
        <dbReference type="SAM" id="MobiDB-lite"/>
    </source>
</evidence>
<comment type="similarity">
    <text evidence="1 9">Belongs to the WRB/GET1 family.</text>
</comment>
<organism evidence="12 13">
    <name type="scientific">Zygosaccharomyces rouxii</name>
    <dbReference type="NCBI Taxonomy" id="4956"/>
    <lineage>
        <taxon>Eukaryota</taxon>
        <taxon>Fungi</taxon>
        <taxon>Dikarya</taxon>
        <taxon>Ascomycota</taxon>
        <taxon>Saccharomycotina</taxon>
        <taxon>Saccharomycetes</taxon>
        <taxon>Saccharomycetales</taxon>
        <taxon>Saccharomycetaceae</taxon>
        <taxon>Zygosaccharomyces</taxon>
    </lineage>
</organism>
<dbReference type="GO" id="GO:0005789">
    <property type="term" value="C:endoplasmic reticulum membrane"/>
    <property type="evidence" value="ECO:0007669"/>
    <property type="project" value="UniProtKB-SubCell"/>
</dbReference>
<evidence type="ECO:0000256" key="9">
    <source>
        <dbReference type="HAMAP-Rule" id="MF_03113"/>
    </source>
</evidence>
<evidence type="ECO:0000256" key="3">
    <source>
        <dbReference type="ARBA" id="ARBA00022692"/>
    </source>
</evidence>
<dbReference type="InterPro" id="IPR029012">
    <property type="entry name" value="Helix_hairpin_bin_sf"/>
</dbReference>
<evidence type="ECO:0000313" key="12">
    <source>
        <dbReference type="EMBL" id="GAV55784.1"/>
    </source>
</evidence>
<dbReference type="Pfam" id="PF04420">
    <property type="entry name" value="CHD5"/>
    <property type="match status" value="1"/>
</dbReference>
<feature type="compositionally biased region" description="Basic and acidic residues" evidence="10">
    <location>
        <begin position="223"/>
        <end position="238"/>
    </location>
</feature>
<feature type="transmembrane region" description="Helical" evidence="11">
    <location>
        <begin position="6"/>
        <end position="24"/>
    </location>
</feature>
<dbReference type="GO" id="GO:0000139">
    <property type="term" value="C:Golgi membrane"/>
    <property type="evidence" value="ECO:0007669"/>
    <property type="project" value="UniProtKB-SubCell"/>
</dbReference>
<name>A0A1Q3AJ83_ZYGRO</name>
<evidence type="ECO:0000256" key="1">
    <source>
        <dbReference type="ARBA" id="ARBA00010799"/>
    </source>
</evidence>
<reference evidence="12 13" key="1">
    <citation type="submission" date="2016-08" db="EMBL/GenBank/DDBJ databases">
        <title>Draft genome sequence of allopolyploid Zygosaccharomyces rouxii.</title>
        <authorList>
            <person name="Watanabe J."/>
            <person name="Uehara K."/>
            <person name="Mogi Y."/>
            <person name="Tsukioka Y."/>
        </authorList>
    </citation>
    <scope>NUCLEOTIDE SEQUENCE [LARGE SCALE GENOMIC DNA]</scope>
    <source>
        <strain evidence="12 13">NBRC 110957</strain>
    </source>
</reference>
<dbReference type="InterPro" id="IPR028945">
    <property type="entry name" value="Get1"/>
</dbReference>
<evidence type="ECO:0000256" key="4">
    <source>
        <dbReference type="ARBA" id="ARBA00022824"/>
    </source>
</evidence>